<dbReference type="CDD" id="cd14553">
    <property type="entry name" value="R-PTPc-LAR-1"/>
    <property type="match status" value="1"/>
</dbReference>
<feature type="region of interest" description="Disordered" evidence="16">
    <location>
        <begin position="439"/>
        <end position="464"/>
    </location>
</feature>
<comment type="caution">
    <text evidence="22">The sequence shown here is derived from an EMBL/GenBank/DDBJ whole genome shotgun (WGS) entry which is preliminary data.</text>
</comment>
<evidence type="ECO:0000256" key="10">
    <source>
        <dbReference type="ARBA" id="ARBA00023136"/>
    </source>
</evidence>
<dbReference type="FunFam" id="3.90.190.10:FF:000002">
    <property type="entry name" value="receptor-type tyrosine-protein phosphatase delta isoform X2"/>
    <property type="match status" value="1"/>
</dbReference>
<evidence type="ECO:0000313" key="23">
    <source>
        <dbReference type="Proteomes" id="UP000192578"/>
    </source>
</evidence>
<keyword evidence="9 17" id="KW-1133">Transmembrane helix</keyword>
<keyword evidence="4 17" id="KW-0812">Transmembrane</keyword>
<dbReference type="InterPro" id="IPR036116">
    <property type="entry name" value="FN3_sf"/>
</dbReference>
<dbReference type="FunFam" id="2.60.40.10:FF:000027">
    <property type="entry name" value="receptor-type tyrosine-protein phosphatase delta isoform X1"/>
    <property type="match status" value="1"/>
</dbReference>
<feature type="domain" description="Fibronectin type-III" evidence="21">
    <location>
        <begin position="653"/>
        <end position="750"/>
    </location>
</feature>
<keyword evidence="23" id="KW-1185">Reference proteome</keyword>
<feature type="domain" description="Tyrosine specific protein phosphatases" evidence="19">
    <location>
        <begin position="2022"/>
        <end position="2095"/>
    </location>
</feature>
<dbReference type="PROSITE" id="PS50835">
    <property type="entry name" value="IG_LIKE"/>
    <property type="match status" value="3"/>
</dbReference>
<keyword evidence="12 22" id="KW-0675">Receptor</keyword>
<dbReference type="Pfam" id="PF00041">
    <property type="entry name" value="fn3"/>
    <property type="match status" value="9"/>
</dbReference>
<dbReference type="FunFam" id="2.60.40.10:FF:000189">
    <property type="entry name" value="Neogenin isoform 3"/>
    <property type="match status" value="1"/>
</dbReference>
<name>A0A1W0WSA6_HYPEX</name>
<dbReference type="FunFam" id="2.60.40.10:FF:000036">
    <property type="entry name" value="receptor-type tyrosine-protein phosphatase delta isoform X1"/>
    <property type="match status" value="1"/>
</dbReference>
<dbReference type="SUPFAM" id="SSF49265">
    <property type="entry name" value="Fibronectin type III"/>
    <property type="match status" value="5"/>
</dbReference>
<evidence type="ECO:0000256" key="3">
    <source>
        <dbReference type="ARBA" id="ARBA00013064"/>
    </source>
</evidence>
<dbReference type="InterPro" id="IPR000242">
    <property type="entry name" value="PTP_cat"/>
</dbReference>
<evidence type="ECO:0000256" key="16">
    <source>
        <dbReference type="SAM" id="MobiDB-lite"/>
    </source>
</evidence>
<dbReference type="SMART" id="SM00409">
    <property type="entry name" value="IG"/>
    <property type="match status" value="3"/>
</dbReference>
<evidence type="ECO:0000256" key="2">
    <source>
        <dbReference type="ARBA" id="ARBA00010504"/>
    </source>
</evidence>
<dbReference type="SMART" id="SM00408">
    <property type="entry name" value="IGc2"/>
    <property type="match status" value="3"/>
</dbReference>
<comment type="subcellular location">
    <subcellularLocation>
        <location evidence="1">Membrane</location>
        <topology evidence="1">Single-pass type I membrane protein</topology>
    </subcellularLocation>
</comment>
<dbReference type="PROSITE" id="PS50056">
    <property type="entry name" value="TYR_PHOSPHATASE_2"/>
    <property type="match status" value="2"/>
</dbReference>
<dbReference type="GO" id="GO:0016020">
    <property type="term" value="C:membrane"/>
    <property type="evidence" value="ECO:0007669"/>
    <property type="project" value="UniProtKB-SubCell"/>
</dbReference>
<dbReference type="SMART" id="SM00194">
    <property type="entry name" value="PTPc"/>
    <property type="match status" value="2"/>
</dbReference>
<dbReference type="PANTHER" id="PTHR46957:SF6">
    <property type="entry name" value="PROTEIN-TYROSINE-PHOSPHATASE"/>
    <property type="match status" value="1"/>
</dbReference>
<dbReference type="FunFam" id="3.90.190.10:FF:000088">
    <property type="entry name" value="Receptor protein-tyrosine phosphatase LAR"/>
    <property type="match status" value="1"/>
</dbReference>
<dbReference type="OrthoDB" id="10253954at2759"/>
<sequence>MLTSEIFLNIILLTRQITNSGGKSAESQQKAGFHSGYQYVKYLSHAPQILNPPIDTTAIHGKAVSFVCRASGNPKPRIIWQKNGKRASSSRILIKDVPGGSASVLRIEPVKEKRDDAVYTCLAENGIGEPVTASAKLTVIKEDDIPAGFPRIIHHPQIKSVEKGGNAVMICQVDGNPPPEVIWLKDNIPIELDSNRYTLLDQGSLQIRQTVEQDEGDYECLARNSHGALQSFNAKLYVKVRRVPPYFSIAFSPLYNVAPGSSLNVTCVGAGSPVPFVKWKEGNKDIITPGEEHPAIGKTVLQLKNLRESGNYTCIATSEQGHIEASTYINVDSTMPPMASKSRMANCEAGECAPSSTDFPQPPRNLKVTEVTSNSVVLSWQPGGVVEESAKYYVVQYKPRDSAQGYAEISGVTTTSHTVTSLKPNTLYEFQVLSVNDRGRGPPSDVVEMTTQESEPGSAPRNVHGKMTPTASLSVEWDPPLSPNGHVVGYKVAYTSDPRASVNSWKSEMVGNVQRATINNLDPKVLYTVRVQGYTPSGPGPFSRAVQIKSQQSAPGQVTDVTFPSSSVDSFRVKWIPPAALAHPVTGYKIYYNSSSGSYGYETVGATTVDYTVKGLRPSTDYLVSITALSSSGEGPASEPLKISTKASKPVAPPQSFSGKYLDNRRIEVTWAPPEQDGAQRGRIISYKIYYQPNDQESGEPLVVTADGEARRYILRDLSTWTEYKIWMVASTGVGDGPPTEPIIIRTDESVPEKPRKINVIVKNATSIEVEWSPPAHKGQNGVIRGYLIFVQPVDDRSGTDELSGDTFKYNIMDGSAERYTIVGLKPETSYTVQVGAYTRLGDGELTKAKKVRTPAGVPAPPKIESTKISEDGGKVLVKMHWKKPDETYGQLKGFKVTYGKKGAPKEQLIVKDMLPVDEFISIEGLSRGVVYEFRVAAVNALGVGMDAVKEVLMPEGVPTQPPQNISYRFDSPSVVHIYWDPPPPDHQNGPITMYTVYFDVNGSVTKANVTQRFFDYDKLELRREYLFRISAWTRKGEGKISQSIIINTPAEVPPPPVNVRAAAINDTHALVWWQAIADTTAVKIMGYRVSFQCVKEPRHLCTHAGSVDAEHATSTVLSNLETGRNYSVYVAGKTARSVGQLSKKVVFRVAPEEVPKDVTVVSVTKDSITLRWKPPLVLVPSRYHISFKGKKVFLDPEGSTQIRQTPRGSNETANTETTIYGLRPHTTYHINLTAVPLDGRETPPVQLEIKTAVDVPTWLFAPNFTAVTKKETIRIQLKRASEEFGPIKHYLVVVVPSILATKPTGNYTIDELTKHELPNGSNQRTGADFPYIAAKFSRDTLPPSFDIGDGQLYETFFNRPVLAGVQYKVFVRAYVDSPNQTDPLYTSSPFSEEISTDRKSAKPEEIVDVITQKATGFSWTFIIGLLIIGLLLVVLPVGAFLFYRKKRNSKQKQKPVPEPHRSTAPIPSAFPPKPTIVNGNGNGHGHPPPPEMKALLPPHVEEPEPSPNSTLRLRDSGPDKRNSYQLSQQIGGRHPPIPIEDLANYINMLKANENTKFSQEYESVETNQEFTLENTNLEFNKPKNRFANVKVYDHSRVVLKTLDNIPGTDYINANFCDGYLEKNTYIATQGPLPETIGDFWRMVWEQNTFTIVMMTNLEENGRIKCDQYWPNRGSEIYGVIQVTLIDVQELAFYCIRTFEIQPIGHLDKRRVNQFQFTGWPDHGVPDSPTPLLMFVRRVKMSNPLVGGPMVVHCSAGVGRTGAFIVIDAMLERLRNERSVDIFGQVTCLREQRNYMVQTEDQYIFIYDAVLEAIEAGNTEVRNEQLGSRIHKMMNPATPEGINGIDLEFRKLATSKVELSKFFSANLPVNKHKNRLINFLPYESTRVCLEPVRGVDGSDYINASYIDGYSLRNAYIATQAPMRTTVVDFWRMLWEHNSTIVVMLTKLNECGREKCEQYWPVEKSERYQYFVVYPVAEYSMPQYILREFKVTDARDGQSRTIRQFQFIDWPEEGVPKTGERIIDFIAQVHKTKAQFGQEGPITVHCSSGAGRTGVFLALSIILDRMRYEGIVDIFQTVKLLRTQRPSMVQTEDQYQFLYFAALEYLNSFNQPYDNGG</sequence>
<dbReference type="InterPro" id="IPR016130">
    <property type="entry name" value="Tyr_Pase_AS"/>
</dbReference>
<feature type="domain" description="Fibronectin type-III" evidence="21">
    <location>
        <begin position="459"/>
        <end position="553"/>
    </location>
</feature>
<dbReference type="FunFam" id="2.60.40.10:FF:000010">
    <property type="entry name" value="receptor-type tyrosine-protein phosphatase delta isoform X1"/>
    <property type="match status" value="1"/>
</dbReference>
<dbReference type="PRINTS" id="PR00700">
    <property type="entry name" value="PRTYPHPHTASE"/>
</dbReference>
<dbReference type="InterPro" id="IPR000387">
    <property type="entry name" value="Tyr_Pase_dom"/>
</dbReference>
<evidence type="ECO:0000256" key="12">
    <source>
        <dbReference type="ARBA" id="ARBA00023170"/>
    </source>
</evidence>
<dbReference type="SMART" id="SM00404">
    <property type="entry name" value="PTPc_motif"/>
    <property type="match status" value="2"/>
</dbReference>
<dbReference type="InterPro" id="IPR036179">
    <property type="entry name" value="Ig-like_dom_sf"/>
</dbReference>
<dbReference type="InterPro" id="IPR029021">
    <property type="entry name" value="Prot-tyrosine_phosphatase-like"/>
</dbReference>
<feature type="domain" description="Fibronectin type-III" evidence="21">
    <location>
        <begin position="1155"/>
        <end position="1255"/>
    </location>
</feature>
<dbReference type="FunFam" id="2.60.40.10:FF:000023">
    <property type="entry name" value="receptor-type tyrosine-protein phosphatase delta isoform X2"/>
    <property type="match status" value="1"/>
</dbReference>
<evidence type="ECO:0000256" key="8">
    <source>
        <dbReference type="ARBA" id="ARBA00022912"/>
    </source>
</evidence>
<evidence type="ECO:0000256" key="14">
    <source>
        <dbReference type="ARBA" id="ARBA00023319"/>
    </source>
</evidence>
<dbReference type="Proteomes" id="UP000192578">
    <property type="component" value="Unassembled WGS sequence"/>
</dbReference>
<keyword evidence="10 17" id="KW-0472">Membrane</keyword>
<dbReference type="InterPro" id="IPR007110">
    <property type="entry name" value="Ig-like_dom"/>
</dbReference>
<dbReference type="Pfam" id="PF07679">
    <property type="entry name" value="I-set"/>
    <property type="match status" value="1"/>
</dbReference>
<dbReference type="Pfam" id="PF13927">
    <property type="entry name" value="Ig_3"/>
    <property type="match status" value="2"/>
</dbReference>
<dbReference type="PRINTS" id="PR00014">
    <property type="entry name" value="FNTYPEIII"/>
</dbReference>
<evidence type="ECO:0000259" key="19">
    <source>
        <dbReference type="PROSITE" id="PS50056"/>
    </source>
</evidence>
<feature type="domain" description="Tyrosine specific protein phosphatases" evidence="19">
    <location>
        <begin position="1733"/>
        <end position="1804"/>
    </location>
</feature>
<dbReference type="EMBL" id="MTYJ01000053">
    <property type="protein sequence ID" value="OQV18074.1"/>
    <property type="molecule type" value="Genomic_DNA"/>
</dbReference>
<evidence type="ECO:0000256" key="9">
    <source>
        <dbReference type="ARBA" id="ARBA00022989"/>
    </source>
</evidence>
<organism evidence="22 23">
    <name type="scientific">Hypsibius exemplaris</name>
    <name type="common">Freshwater tardigrade</name>
    <dbReference type="NCBI Taxonomy" id="2072580"/>
    <lineage>
        <taxon>Eukaryota</taxon>
        <taxon>Metazoa</taxon>
        <taxon>Ecdysozoa</taxon>
        <taxon>Tardigrada</taxon>
        <taxon>Eutardigrada</taxon>
        <taxon>Parachela</taxon>
        <taxon>Hypsibioidea</taxon>
        <taxon>Hypsibiidae</taxon>
        <taxon>Hypsibius</taxon>
    </lineage>
</organism>
<evidence type="ECO:0000259" key="20">
    <source>
        <dbReference type="PROSITE" id="PS50835"/>
    </source>
</evidence>
<evidence type="ECO:0000256" key="11">
    <source>
        <dbReference type="ARBA" id="ARBA00023157"/>
    </source>
</evidence>
<keyword evidence="11" id="KW-1015">Disulfide bond</keyword>
<feature type="domain" description="Ig-like" evidence="20">
    <location>
        <begin position="245"/>
        <end position="330"/>
    </location>
</feature>
<evidence type="ECO:0000256" key="7">
    <source>
        <dbReference type="ARBA" id="ARBA00022801"/>
    </source>
</evidence>
<dbReference type="GO" id="GO:0004725">
    <property type="term" value="F:protein tyrosine phosphatase activity"/>
    <property type="evidence" value="ECO:0007669"/>
    <property type="project" value="UniProtKB-EC"/>
</dbReference>
<feature type="domain" description="Fibronectin type-III" evidence="21">
    <location>
        <begin position="554"/>
        <end position="648"/>
    </location>
</feature>
<feature type="domain" description="Ig-like" evidence="20">
    <location>
        <begin position="150"/>
        <end position="237"/>
    </location>
</feature>
<evidence type="ECO:0000256" key="4">
    <source>
        <dbReference type="ARBA" id="ARBA00022692"/>
    </source>
</evidence>
<dbReference type="PROSITE" id="PS00383">
    <property type="entry name" value="TYR_PHOSPHATASE_1"/>
    <property type="match status" value="2"/>
</dbReference>
<feature type="domain" description="Fibronectin type-III" evidence="21">
    <location>
        <begin position="1056"/>
        <end position="1153"/>
    </location>
</feature>
<dbReference type="SMART" id="SM00060">
    <property type="entry name" value="FN3"/>
    <property type="match status" value="9"/>
</dbReference>
<keyword evidence="6" id="KW-0677">Repeat</keyword>
<feature type="domain" description="Ig-like" evidence="20">
    <location>
        <begin position="47"/>
        <end position="138"/>
    </location>
</feature>
<protein>
    <recommendedName>
        <fullName evidence="3">protein-tyrosine-phosphatase</fullName>
        <ecNumber evidence="3">3.1.3.48</ecNumber>
    </recommendedName>
</protein>
<proteinExistence type="inferred from homology"/>
<feature type="region of interest" description="Disordered" evidence="16">
    <location>
        <begin position="1449"/>
        <end position="1537"/>
    </location>
</feature>
<dbReference type="InterPro" id="IPR050713">
    <property type="entry name" value="RTP_Phos/Ushers"/>
</dbReference>
<dbReference type="SUPFAM" id="SSF48726">
    <property type="entry name" value="Immunoglobulin"/>
    <property type="match status" value="3"/>
</dbReference>
<dbReference type="InterPro" id="IPR013783">
    <property type="entry name" value="Ig-like_fold"/>
</dbReference>
<feature type="transmembrane region" description="Helical" evidence="17">
    <location>
        <begin position="1420"/>
        <end position="1444"/>
    </location>
</feature>
<dbReference type="CDD" id="cd14554">
    <property type="entry name" value="R-PTP-LAR-2"/>
    <property type="match status" value="1"/>
</dbReference>
<dbReference type="InterPro" id="IPR003598">
    <property type="entry name" value="Ig_sub2"/>
</dbReference>
<dbReference type="SUPFAM" id="SSF52799">
    <property type="entry name" value="(Phosphotyrosine protein) phosphatases II"/>
    <property type="match status" value="2"/>
</dbReference>
<dbReference type="PROSITE" id="PS50055">
    <property type="entry name" value="TYR_PHOSPHATASE_PTP"/>
    <property type="match status" value="2"/>
</dbReference>
<evidence type="ECO:0000256" key="1">
    <source>
        <dbReference type="ARBA" id="ARBA00004479"/>
    </source>
</evidence>
<keyword evidence="14" id="KW-0393">Immunoglobulin domain</keyword>
<dbReference type="InterPro" id="IPR003599">
    <property type="entry name" value="Ig_sub"/>
</dbReference>
<evidence type="ECO:0000256" key="13">
    <source>
        <dbReference type="ARBA" id="ARBA00023180"/>
    </source>
</evidence>
<feature type="domain" description="Tyrosine-protein phosphatase" evidence="18">
    <location>
        <begin position="1845"/>
        <end position="2104"/>
    </location>
</feature>
<evidence type="ECO:0000259" key="21">
    <source>
        <dbReference type="PROSITE" id="PS50853"/>
    </source>
</evidence>
<reference evidence="23" key="1">
    <citation type="submission" date="2017-01" db="EMBL/GenBank/DDBJ databases">
        <title>Comparative genomics of anhydrobiosis in the tardigrade Hypsibius dujardini.</title>
        <authorList>
            <person name="Yoshida Y."/>
            <person name="Koutsovoulos G."/>
            <person name="Laetsch D."/>
            <person name="Stevens L."/>
            <person name="Kumar S."/>
            <person name="Horikawa D."/>
            <person name="Ishino K."/>
            <person name="Komine S."/>
            <person name="Tomita M."/>
            <person name="Blaxter M."/>
            <person name="Arakawa K."/>
        </authorList>
    </citation>
    <scope>NUCLEOTIDE SEQUENCE [LARGE SCALE GENOMIC DNA]</scope>
    <source>
        <strain evidence="23">Z151</strain>
    </source>
</reference>
<evidence type="ECO:0000256" key="5">
    <source>
        <dbReference type="ARBA" id="ARBA00022729"/>
    </source>
</evidence>
<dbReference type="InterPro" id="IPR003595">
    <property type="entry name" value="Tyr_Pase_cat"/>
</dbReference>
<dbReference type="CDD" id="cd00063">
    <property type="entry name" value="FN3"/>
    <property type="match status" value="9"/>
</dbReference>
<feature type="domain" description="Tyrosine-protein phosphatase" evidence="18">
    <location>
        <begin position="1558"/>
        <end position="1813"/>
    </location>
</feature>
<dbReference type="Gene3D" id="2.60.40.10">
    <property type="entry name" value="Immunoglobulins"/>
    <property type="match status" value="12"/>
</dbReference>
<evidence type="ECO:0000313" key="22">
    <source>
        <dbReference type="EMBL" id="OQV18074.1"/>
    </source>
</evidence>
<comment type="catalytic activity">
    <reaction evidence="15">
        <text>O-phospho-L-tyrosyl-[protein] + H2O = L-tyrosyl-[protein] + phosphate</text>
        <dbReference type="Rhea" id="RHEA:10684"/>
        <dbReference type="Rhea" id="RHEA-COMP:10136"/>
        <dbReference type="Rhea" id="RHEA-COMP:20101"/>
        <dbReference type="ChEBI" id="CHEBI:15377"/>
        <dbReference type="ChEBI" id="CHEBI:43474"/>
        <dbReference type="ChEBI" id="CHEBI:46858"/>
        <dbReference type="ChEBI" id="CHEBI:61978"/>
        <dbReference type="EC" id="3.1.3.48"/>
    </reaction>
</comment>
<dbReference type="PROSITE" id="PS50853">
    <property type="entry name" value="FN3"/>
    <property type="match status" value="9"/>
</dbReference>
<feature type="domain" description="Fibronectin type-III" evidence="21">
    <location>
        <begin position="962"/>
        <end position="1052"/>
    </location>
</feature>
<evidence type="ECO:0000256" key="17">
    <source>
        <dbReference type="SAM" id="Phobius"/>
    </source>
</evidence>
<keyword evidence="5" id="KW-0732">Signal</keyword>
<keyword evidence="7" id="KW-0378">Hydrolase</keyword>
<accession>A0A1W0WSA6</accession>
<dbReference type="PANTHER" id="PTHR46957">
    <property type="entry name" value="CYTOKINE RECEPTOR"/>
    <property type="match status" value="1"/>
</dbReference>
<evidence type="ECO:0000256" key="15">
    <source>
        <dbReference type="ARBA" id="ARBA00051722"/>
    </source>
</evidence>
<feature type="domain" description="Fibronectin type-III" evidence="21">
    <location>
        <begin position="754"/>
        <end position="857"/>
    </location>
</feature>
<dbReference type="Gene3D" id="3.90.190.10">
    <property type="entry name" value="Protein tyrosine phosphatase superfamily"/>
    <property type="match status" value="2"/>
</dbReference>
<dbReference type="Pfam" id="PF00102">
    <property type="entry name" value="Y_phosphatase"/>
    <property type="match status" value="2"/>
</dbReference>
<gene>
    <name evidence="22" type="ORF">BV898_07845</name>
</gene>
<feature type="domain" description="Fibronectin type-III" evidence="21">
    <location>
        <begin position="362"/>
        <end position="454"/>
    </location>
</feature>
<keyword evidence="8" id="KW-0904">Protein phosphatase</keyword>
<dbReference type="InterPro" id="IPR003961">
    <property type="entry name" value="FN3_dom"/>
</dbReference>
<evidence type="ECO:0000256" key="6">
    <source>
        <dbReference type="ARBA" id="ARBA00022737"/>
    </source>
</evidence>
<evidence type="ECO:0000259" key="18">
    <source>
        <dbReference type="PROSITE" id="PS50055"/>
    </source>
</evidence>
<feature type="domain" description="Fibronectin type-III" evidence="21">
    <location>
        <begin position="858"/>
        <end position="958"/>
    </location>
</feature>
<comment type="similarity">
    <text evidence="2">Belongs to the protein-tyrosine phosphatase family. Receptor class 2A subfamily.</text>
</comment>
<keyword evidence="13" id="KW-0325">Glycoprotein</keyword>
<dbReference type="InterPro" id="IPR013098">
    <property type="entry name" value="Ig_I-set"/>
</dbReference>
<dbReference type="EC" id="3.1.3.48" evidence="3"/>
<feature type="compositionally biased region" description="Basic and acidic residues" evidence="16">
    <location>
        <begin position="1513"/>
        <end position="1523"/>
    </location>
</feature>